<evidence type="ECO:0000256" key="7">
    <source>
        <dbReference type="SAM" id="MobiDB-lite"/>
    </source>
</evidence>
<sequence length="236" mass="25656">MAKNAMHCLLILSVVLALAFATNKNDDKESENNSTGIFGKVGRVVTMALAMSSRLGGAGASRGGGAVHVGQAAVDGLKFNRLPNNNWMAPPPPMAMRSAKVYDSKHSPAENLKKFAQDFRLKTVMHSQRYHGETTLGQELRVSPNGPDPKHHEETTLGQELRVSPNGPDPKHHEETTLGQELRVSPNGPDPKHHEETTLGQELRVSPNGPDPKHHEDTTLGQELRVSPNGPDPKHH</sequence>
<feature type="region of interest" description="Disordered" evidence="7">
    <location>
        <begin position="131"/>
        <end position="236"/>
    </location>
</feature>
<evidence type="ECO:0000256" key="6">
    <source>
        <dbReference type="ARBA" id="ARBA00023180"/>
    </source>
</evidence>
<feature type="chain" id="PRO_5004741151" evidence="8">
    <location>
        <begin position="22"/>
        <end position="236"/>
    </location>
</feature>
<keyword evidence="5" id="KW-0221">Differentiation</keyword>
<evidence type="ECO:0000256" key="4">
    <source>
        <dbReference type="ARBA" id="ARBA00022729"/>
    </source>
</evidence>
<dbReference type="AlphaFoldDB" id="V5R6G8"/>
<accession>V5R6G8</accession>
<comment type="similarity">
    <text evidence="2">Belongs to the CLV3/ESR signal peptide family.</text>
</comment>
<evidence type="ECO:0000256" key="1">
    <source>
        <dbReference type="ARBA" id="ARBA00004239"/>
    </source>
</evidence>
<dbReference type="GO" id="GO:0030154">
    <property type="term" value="P:cell differentiation"/>
    <property type="evidence" value="ECO:0007669"/>
    <property type="project" value="UniProtKB-KW"/>
</dbReference>
<organism evidence="9">
    <name type="scientific">Globodera tabacum tabacum</name>
    <dbReference type="NCBI Taxonomy" id="152048"/>
    <lineage>
        <taxon>Eukaryota</taxon>
        <taxon>Metazoa</taxon>
        <taxon>Ecdysozoa</taxon>
        <taxon>Nematoda</taxon>
        <taxon>Chromadorea</taxon>
        <taxon>Rhabditida</taxon>
        <taxon>Tylenchina</taxon>
        <taxon>Tylenchomorpha</taxon>
        <taxon>Tylenchoidea</taxon>
        <taxon>Heteroderidae</taxon>
        <taxon>Heteroderinae</taxon>
        <taxon>Globodera</taxon>
    </lineage>
</organism>
<keyword evidence="4 8" id="KW-0732">Signal</keyword>
<evidence type="ECO:0000256" key="5">
    <source>
        <dbReference type="ARBA" id="ARBA00022782"/>
    </source>
</evidence>
<evidence type="ECO:0000256" key="8">
    <source>
        <dbReference type="SAM" id="SignalP"/>
    </source>
</evidence>
<evidence type="ECO:0000256" key="2">
    <source>
        <dbReference type="ARBA" id="ARBA00005416"/>
    </source>
</evidence>
<dbReference type="InterPro" id="IPR039617">
    <property type="entry name" value="CLAVATA3-CLE"/>
</dbReference>
<dbReference type="PANTHER" id="PTHR36016">
    <property type="entry name" value="CLAVATA3/ESR (CLE)-RELATED PROTEIN 7"/>
    <property type="match status" value="1"/>
</dbReference>
<keyword evidence="6" id="KW-0325">Glycoprotein</keyword>
<protein>
    <submittedName>
        <fullName evidence="9">CLAVATA3/ESR-related protein</fullName>
    </submittedName>
</protein>
<evidence type="ECO:0000313" key="9">
    <source>
        <dbReference type="EMBL" id="AHB30306.1"/>
    </source>
</evidence>
<dbReference type="EMBL" id="KF553931">
    <property type="protein sequence ID" value="AHB30306.1"/>
    <property type="molecule type" value="Genomic_DNA"/>
</dbReference>
<keyword evidence="3" id="KW-0964">Secreted</keyword>
<reference evidence="9" key="1">
    <citation type="journal article" date="2013" name="Physiol. Mol. Plant Pathol.">
        <title>Sequence polymorphism of nematode effectors highlights molecular differences among the subspecies of the tobacco cyst nematode complex.</title>
        <authorList>
            <person name="Alenda C."/>
            <person name="Gallot-Legrand A."/>
            <person name="Fouville D."/>
            <person name="Grenier E."/>
        </authorList>
    </citation>
    <scope>NUCLEOTIDE SEQUENCE</scope>
    <source>
        <strain evidence="9">Agen</strain>
    </source>
</reference>
<feature type="signal peptide" evidence="8">
    <location>
        <begin position="1"/>
        <end position="21"/>
    </location>
</feature>
<dbReference type="GO" id="GO:0005576">
    <property type="term" value="C:extracellular region"/>
    <property type="evidence" value="ECO:0007669"/>
    <property type="project" value="UniProtKB-SubCell"/>
</dbReference>
<evidence type="ECO:0000256" key="3">
    <source>
        <dbReference type="ARBA" id="ARBA00022525"/>
    </source>
</evidence>
<name>V5R6G8_GLOTB</name>
<proteinExistence type="inferred from homology"/>
<dbReference type="PANTHER" id="PTHR36016:SF9">
    <property type="entry name" value="PROTEIN, PUTATIVE-RELATED"/>
    <property type="match status" value="1"/>
</dbReference>
<comment type="subcellular location">
    <subcellularLocation>
        <location evidence="1">Secreted</location>
        <location evidence="1">Extracellular space</location>
    </subcellularLocation>
</comment>